<keyword evidence="2" id="KW-0547">Nucleotide-binding</keyword>
<dbReference type="InterPro" id="IPR013126">
    <property type="entry name" value="Hsp_70_fam"/>
</dbReference>
<dbReference type="Gene3D" id="3.30.420.40">
    <property type="match status" value="1"/>
</dbReference>
<dbReference type="Proteomes" id="UP001620626">
    <property type="component" value="Unassembled WGS sequence"/>
</dbReference>
<dbReference type="PANTHER" id="PTHR19375">
    <property type="entry name" value="HEAT SHOCK PROTEIN 70KDA"/>
    <property type="match status" value="1"/>
</dbReference>
<evidence type="ECO:0000313" key="5">
    <source>
        <dbReference type="EMBL" id="KAL3096713.1"/>
    </source>
</evidence>
<dbReference type="FunFam" id="3.30.420.40:FF:000028">
    <property type="entry name" value="heat shock 70 kDa protein-like"/>
    <property type="match status" value="1"/>
</dbReference>
<name>A0ABD2K202_9BILA</name>
<evidence type="ECO:0000256" key="4">
    <source>
        <dbReference type="SAM" id="MobiDB-lite"/>
    </source>
</evidence>
<evidence type="ECO:0000256" key="3">
    <source>
        <dbReference type="ARBA" id="ARBA00022840"/>
    </source>
</evidence>
<keyword evidence="6" id="KW-1185">Reference proteome</keyword>
<keyword evidence="3" id="KW-0067">ATP-binding</keyword>
<comment type="similarity">
    <text evidence="1">Belongs to the heat shock protein 70 family.</text>
</comment>
<dbReference type="AlphaFoldDB" id="A0ABD2K202"/>
<feature type="region of interest" description="Disordered" evidence="4">
    <location>
        <begin position="113"/>
        <end position="146"/>
    </location>
</feature>
<evidence type="ECO:0000256" key="1">
    <source>
        <dbReference type="ARBA" id="ARBA00007381"/>
    </source>
</evidence>
<reference evidence="5 6" key="1">
    <citation type="submission" date="2024-10" db="EMBL/GenBank/DDBJ databases">
        <authorList>
            <person name="Kim D."/>
        </authorList>
    </citation>
    <scope>NUCLEOTIDE SEQUENCE [LARGE SCALE GENOMIC DNA]</scope>
    <source>
        <strain evidence="5">BH-2024</strain>
    </source>
</reference>
<evidence type="ECO:0000313" key="6">
    <source>
        <dbReference type="Proteomes" id="UP001620626"/>
    </source>
</evidence>
<dbReference type="Pfam" id="PF00012">
    <property type="entry name" value="HSP70"/>
    <property type="match status" value="1"/>
</dbReference>
<gene>
    <name evidence="5" type="ORF">niasHT_025141</name>
</gene>
<proteinExistence type="inferred from homology"/>
<protein>
    <submittedName>
        <fullName evidence="5">Uncharacterized protein</fullName>
    </submittedName>
</protein>
<dbReference type="EMBL" id="JBICBT010000854">
    <property type="protein sequence ID" value="KAL3096713.1"/>
    <property type="molecule type" value="Genomic_DNA"/>
</dbReference>
<accession>A0ABD2K202</accession>
<comment type="caution">
    <text evidence="5">The sequence shown here is derived from an EMBL/GenBank/DDBJ whole genome shotgun (WGS) entry which is preliminary data.</text>
</comment>
<dbReference type="GO" id="GO:0005524">
    <property type="term" value="F:ATP binding"/>
    <property type="evidence" value="ECO:0007669"/>
    <property type="project" value="UniProtKB-KW"/>
</dbReference>
<dbReference type="InterPro" id="IPR043129">
    <property type="entry name" value="ATPase_NBD"/>
</dbReference>
<organism evidence="5 6">
    <name type="scientific">Heterodera trifolii</name>
    <dbReference type="NCBI Taxonomy" id="157864"/>
    <lineage>
        <taxon>Eukaryota</taxon>
        <taxon>Metazoa</taxon>
        <taxon>Ecdysozoa</taxon>
        <taxon>Nematoda</taxon>
        <taxon>Chromadorea</taxon>
        <taxon>Rhabditida</taxon>
        <taxon>Tylenchina</taxon>
        <taxon>Tylenchomorpha</taxon>
        <taxon>Tylenchoidea</taxon>
        <taxon>Heteroderidae</taxon>
        <taxon>Heteroderinae</taxon>
        <taxon>Heterodera</taxon>
    </lineage>
</organism>
<evidence type="ECO:0000256" key="2">
    <source>
        <dbReference type="ARBA" id="ARBA00022741"/>
    </source>
</evidence>
<dbReference type="SUPFAM" id="SSF53067">
    <property type="entry name" value="Actin-like ATPase domain"/>
    <property type="match status" value="1"/>
</dbReference>
<sequence length="146" mass="16468">MRTFSRPREEVSFASGRTAGENLPGFIASLKVIFKREETYFSPWFVKFAIVSRKYDISAMLVKKMKESAEQFIDGKTVTVAVITVSTYFDESQRHAIKDAGEKSGILDKLLGRATLPEDPQPRPEPYRWPTQAKRAGTSGSFVQLD</sequence>